<feature type="domain" description="tRNA/rRNA methyltransferase SpoU type" evidence="6">
    <location>
        <begin position="18"/>
        <end position="171"/>
    </location>
</feature>
<dbReference type="PIRSF" id="PIRSF004808">
    <property type="entry name" value="LasT"/>
    <property type="match status" value="1"/>
</dbReference>
<evidence type="ECO:0000256" key="3">
    <source>
        <dbReference type="ARBA" id="ARBA00022679"/>
    </source>
</evidence>
<dbReference type="OrthoDB" id="9806346at2"/>
<gene>
    <name evidence="7" type="ORF">B1812_10480</name>
</gene>
<proteinExistence type="inferred from homology"/>
<evidence type="ECO:0000256" key="5">
    <source>
        <dbReference type="SAM" id="MobiDB-lite"/>
    </source>
</evidence>
<dbReference type="SUPFAM" id="SSF75217">
    <property type="entry name" value="alpha/beta knot"/>
    <property type="match status" value="1"/>
</dbReference>
<dbReference type="CDD" id="cd18093">
    <property type="entry name" value="SpoU-like_TrmJ"/>
    <property type="match status" value="1"/>
</dbReference>
<reference evidence="7 8" key="1">
    <citation type="submission" date="2017-02" db="EMBL/GenBank/DDBJ databases">
        <authorList>
            <person name="Peterson S.W."/>
        </authorList>
    </citation>
    <scope>NUCLEOTIDE SEQUENCE [LARGE SCALE GENOMIC DNA]</scope>
    <source>
        <strain evidence="7 8">S285</strain>
    </source>
</reference>
<dbReference type="PANTHER" id="PTHR42786:SF7">
    <property type="entry name" value="TRNA_RRNA METHYLTRANSFERASE SPOU TYPE DOMAIN-CONTAINING PROTEIN"/>
    <property type="match status" value="1"/>
</dbReference>
<dbReference type="KEGG" id="mbry:B1812_10480"/>
<dbReference type="Gene3D" id="1.10.8.590">
    <property type="match status" value="1"/>
</dbReference>
<evidence type="ECO:0000256" key="2">
    <source>
        <dbReference type="ARBA" id="ARBA00022603"/>
    </source>
</evidence>
<dbReference type="GO" id="GO:0008173">
    <property type="term" value="F:RNA methyltransferase activity"/>
    <property type="evidence" value="ECO:0007669"/>
    <property type="project" value="InterPro"/>
</dbReference>
<name>A0A1W6MV40_9HYPH</name>
<evidence type="ECO:0000259" key="6">
    <source>
        <dbReference type="Pfam" id="PF00588"/>
    </source>
</evidence>
<dbReference type="AlphaFoldDB" id="A0A1W6MV40"/>
<comment type="similarity">
    <text evidence="1">Belongs to the class IV-like SAM-binding methyltransferase superfamily. RNA methyltransferase TrmH family.</text>
</comment>
<evidence type="ECO:0000313" key="8">
    <source>
        <dbReference type="Proteomes" id="UP000193978"/>
    </source>
</evidence>
<dbReference type="InterPro" id="IPR004384">
    <property type="entry name" value="RNA_MeTrfase_TrmJ/LasT"/>
</dbReference>
<organism evidence="7 8">
    <name type="scientific">Methylocystis bryophila</name>
    <dbReference type="NCBI Taxonomy" id="655015"/>
    <lineage>
        <taxon>Bacteria</taxon>
        <taxon>Pseudomonadati</taxon>
        <taxon>Pseudomonadota</taxon>
        <taxon>Alphaproteobacteria</taxon>
        <taxon>Hyphomicrobiales</taxon>
        <taxon>Methylocystaceae</taxon>
        <taxon>Methylocystis</taxon>
    </lineage>
</organism>
<protein>
    <submittedName>
        <fullName evidence="7">RNA methyltransferase</fullName>
    </submittedName>
</protein>
<dbReference type="Proteomes" id="UP000193978">
    <property type="component" value="Chromosome"/>
</dbReference>
<dbReference type="GO" id="GO:0005829">
    <property type="term" value="C:cytosol"/>
    <property type="evidence" value="ECO:0007669"/>
    <property type="project" value="TreeGrafter"/>
</dbReference>
<keyword evidence="4" id="KW-0949">S-adenosyl-L-methionine</keyword>
<keyword evidence="2 7" id="KW-0489">Methyltransferase</keyword>
<keyword evidence="8" id="KW-1185">Reference proteome</keyword>
<dbReference type="InterPro" id="IPR029026">
    <property type="entry name" value="tRNA_m1G_MTases_N"/>
</dbReference>
<dbReference type="GO" id="GO:0003723">
    <property type="term" value="F:RNA binding"/>
    <property type="evidence" value="ECO:0007669"/>
    <property type="project" value="InterPro"/>
</dbReference>
<dbReference type="RefSeq" id="WP_085771534.1">
    <property type="nucleotide sequence ID" value="NZ_AP027149.1"/>
</dbReference>
<keyword evidence="3 7" id="KW-0808">Transferase</keyword>
<feature type="region of interest" description="Disordered" evidence="5">
    <location>
        <begin position="265"/>
        <end position="297"/>
    </location>
</feature>
<dbReference type="EMBL" id="CP019948">
    <property type="protein sequence ID" value="ARN81427.1"/>
    <property type="molecule type" value="Genomic_DNA"/>
</dbReference>
<dbReference type="InterPro" id="IPR001537">
    <property type="entry name" value="SpoU_MeTrfase"/>
</dbReference>
<evidence type="ECO:0000256" key="1">
    <source>
        <dbReference type="ARBA" id="ARBA00007228"/>
    </source>
</evidence>
<dbReference type="PANTHER" id="PTHR42786">
    <property type="entry name" value="TRNA/RRNA METHYLTRANSFERASE"/>
    <property type="match status" value="1"/>
</dbReference>
<dbReference type="Pfam" id="PF00588">
    <property type="entry name" value="SpoU_methylase"/>
    <property type="match status" value="1"/>
</dbReference>
<dbReference type="InterPro" id="IPR029028">
    <property type="entry name" value="Alpha/beta_knot_MTases"/>
</dbReference>
<dbReference type="GO" id="GO:0002128">
    <property type="term" value="P:tRNA nucleoside ribose methylation"/>
    <property type="evidence" value="ECO:0007669"/>
    <property type="project" value="TreeGrafter"/>
</dbReference>
<sequence>MTGAGTDRSKLRIEAGPAVILVRPQLAVNIGMCARAMANFGLSDLRLVAPREGWPRTDAYRKGAYAAAAGAVHLLEGAKVFPDVPSAIKDFAFVYAATARGRGQAKPVHPPSEAMPRLVQGYAAGERHAVLFGPERTGLDNDEVALADAILTFPVNPAYASLNLAQAVLLTGYEWFRAAHGDTLPFDATERSPPATREMTAAFFEFLEDELDAREFFRPASKKPVMARNLRNIFHRMAMTEQDVRTLWGVVVRLVEGPRREPYSVRRKRELEARAREEAAEAEARRTPKSAPPETPE</sequence>
<accession>A0A1W6MV40</accession>
<dbReference type="Gene3D" id="3.40.1280.10">
    <property type="match status" value="1"/>
</dbReference>
<feature type="compositionally biased region" description="Basic and acidic residues" evidence="5">
    <location>
        <begin position="265"/>
        <end position="286"/>
    </location>
</feature>
<evidence type="ECO:0000256" key="4">
    <source>
        <dbReference type="ARBA" id="ARBA00022691"/>
    </source>
</evidence>
<evidence type="ECO:0000313" key="7">
    <source>
        <dbReference type="EMBL" id="ARN81427.1"/>
    </source>
</evidence>
<dbReference type="STRING" id="655015.B1812_10480"/>